<comment type="caution">
    <text evidence="10">The sequence shown here is derived from an EMBL/GenBank/DDBJ whole genome shotgun (WGS) entry which is preliminary data.</text>
</comment>
<dbReference type="Gene3D" id="3.10.350.10">
    <property type="entry name" value="LysM domain"/>
    <property type="match status" value="1"/>
</dbReference>
<dbReference type="EMBL" id="JAMQKC010000002">
    <property type="protein sequence ID" value="MDC3415979.1"/>
    <property type="molecule type" value="Genomic_DNA"/>
</dbReference>
<dbReference type="PROSITE" id="PS51935">
    <property type="entry name" value="NLPC_P60"/>
    <property type="match status" value="1"/>
</dbReference>
<evidence type="ECO:0000256" key="3">
    <source>
        <dbReference type="ARBA" id="ARBA00022729"/>
    </source>
</evidence>
<dbReference type="PANTHER" id="PTHR47053">
    <property type="entry name" value="MUREIN DD-ENDOPEPTIDASE MEPH-RELATED"/>
    <property type="match status" value="1"/>
</dbReference>
<evidence type="ECO:0000313" key="11">
    <source>
        <dbReference type="Proteomes" id="UP001145069"/>
    </source>
</evidence>
<dbReference type="PANTHER" id="PTHR47053:SF1">
    <property type="entry name" value="MUREIN DD-ENDOPEPTIDASE MEPH-RELATED"/>
    <property type="match status" value="1"/>
</dbReference>
<dbReference type="SMART" id="SM00257">
    <property type="entry name" value="LysM"/>
    <property type="match status" value="1"/>
</dbReference>
<evidence type="ECO:0000256" key="2">
    <source>
        <dbReference type="ARBA" id="ARBA00022670"/>
    </source>
</evidence>
<dbReference type="RefSeq" id="WP_272444959.1">
    <property type="nucleotide sequence ID" value="NZ_JAMQKC010000002.1"/>
</dbReference>
<keyword evidence="4" id="KW-0677">Repeat</keyword>
<dbReference type="InterPro" id="IPR051202">
    <property type="entry name" value="Peptidase_C40"/>
</dbReference>
<keyword evidence="11" id="KW-1185">Reference proteome</keyword>
<dbReference type="GO" id="GO:0006508">
    <property type="term" value="P:proteolysis"/>
    <property type="evidence" value="ECO:0007669"/>
    <property type="project" value="UniProtKB-KW"/>
</dbReference>
<dbReference type="Pfam" id="PF01476">
    <property type="entry name" value="LysM"/>
    <property type="match status" value="1"/>
</dbReference>
<reference evidence="10" key="1">
    <citation type="submission" date="2022-06" db="EMBL/GenBank/DDBJ databases">
        <title>Aquibacillus sp. a new bacterium isolated from soil saline samples.</title>
        <authorList>
            <person name="Galisteo C."/>
            <person name="De La Haba R."/>
            <person name="Sanchez-Porro C."/>
            <person name="Ventosa A."/>
        </authorList>
    </citation>
    <scope>NUCLEOTIDE SEQUENCE</scope>
    <source>
        <strain evidence="10">3ASR75-54</strain>
    </source>
</reference>
<keyword evidence="2" id="KW-0645">Protease</keyword>
<dbReference type="GO" id="GO:0008234">
    <property type="term" value="F:cysteine-type peptidase activity"/>
    <property type="evidence" value="ECO:0007669"/>
    <property type="project" value="UniProtKB-KW"/>
</dbReference>
<gene>
    <name evidence="10" type="ORF">NC799_03520</name>
</gene>
<evidence type="ECO:0000256" key="1">
    <source>
        <dbReference type="ARBA" id="ARBA00007074"/>
    </source>
</evidence>
<name>A0A9X3WEK1_9BACI</name>
<keyword evidence="5" id="KW-0378">Hydrolase</keyword>
<comment type="similarity">
    <text evidence="1">Belongs to the peptidase C40 family.</text>
</comment>
<feature type="domain" description="NlpC/P60" evidence="9">
    <location>
        <begin position="127"/>
        <end position="247"/>
    </location>
</feature>
<protein>
    <submittedName>
        <fullName evidence="10">NlpC/P60 family protein</fullName>
    </submittedName>
</protein>
<dbReference type="CDD" id="cd00118">
    <property type="entry name" value="LysM"/>
    <property type="match status" value="1"/>
</dbReference>
<dbReference type="InterPro" id="IPR000064">
    <property type="entry name" value="NLP_P60_dom"/>
</dbReference>
<proteinExistence type="inferred from homology"/>
<evidence type="ECO:0000256" key="6">
    <source>
        <dbReference type="ARBA" id="ARBA00022807"/>
    </source>
</evidence>
<dbReference type="SUPFAM" id="SSF54106">
    <property type="entry name" value="LysM domain"/>
    <property type="match status" value="1"/>
</dbReference>
<feature type="domain" description="LysM" evidence="8">
    <location>
        <begin position="67"/>
        <end position="110"/>
    </location>
</feature>
<sequence>MKKTLMTITATALIATSFGFSPYVEAATATKQAISIKETYPNGISSKLVATNNKQDAKSTASIASANTYSVKAGDTLWGISKKTGVSVTNLKKINSLSSDVIRIGQVLKLTSDSDKEEIVQLAADVDKDVTNLINEATKLVGTKYVFGGSSPSGFDCSGFIYYVLNKSGKDVERKSSLSYYKQSTKLDKPEKGDFVFFAGTYKPGISHMGIYIGNNSFVHASSDGVQISSLSNSYWSEHFYSYGRFKD</sequence>
<keyword evidence="3 7" id="KW-0732">Signal</keyword>
<accession>A0A9X3WEK1</accession>
<dbReference type="PROSITE" id="PS51782">
    <property type="entry name" value="LYSM"/>
    <property type="match status" value="1"/>
</dbReference>
<dbReference type="Gene3D" id="3.90.1720.10">
    <property type="entry name" value="endopeptidase domain like (from Nostoc punctiforme)"/>
    <property type="match status" value="1"/>
</dbReference>
<evidence type="ECO:0000259" key="8">
    <source>
        <dbReference type="PROSITE" id="PS51782"/>
    </source>
</evidence>
<evidence type="ECO:0000313" key="10">
    <source>
        <dbReference type="EMBL" id="MDC3415979.1"/>
    </source>
</evidence>
<feature type="chain" id="PRO_5040778797" evidence="7">
    <location>
        <begin position="27"/>
        <end position="248"/>
    </location>
</feature>
<dbReference type="Pfam" id="PF00877">
    <property type="entry name" value="NLPC_P60"/>
    <property type="match status" value="1"/>
</dbReference>
<dbReference type="Proteomes" id="UP001145069">
    <property type="component" value="Unassembled WGS sequence"/>
</dbReference>
<dbReference type="InterPro" id="IPR036779">
    <property type="entry name" value="LysM_dom_sf"/>
</dbReference>
<keyword evidence="6" id="KW-0788">Thiol protease</keyword>
<evidence type="ECO:0000256" key="7">
    <source>
        <dbReference type="SAM" id="SignalP"/>
    </source>
</evidence>
<dbReference type="SUPFAM" id="SSF54001">
    <property type="entry name" value="Cysteine proteinases"/>
    <property type="match status" value="1"/>
</dbReference>
<evidence type="ECO:0000256" key="5">
    <source>
        <dbReference type="ARBA" id="ARBA00022801"/>
    </source>
</evidence>
<feature type="signal peptide" evidence="7">
    <location>
        <begin position="1"/>
        <end position="26"/>
    </location>
</feature>
<dbReference type="AlphaFoldDB" id="A0A9X3WEK1"/>
<organism evidence="10 11">
    <name type="scientific">Aquibacillus salsiterrae</name>
    <dbReference type="NCBI Taxonomy" id="2950439"/>
    <lineage>
        <taxon>Bacteria</taxon>
        <taxon>Bacillati</taxon>
        <taxon>Bacillota</taxon>
        <taxon>Bacilli</taxon>
        <taxon>Bacillales</taxon>
        <taxon>Bacillaceae</taxon>
        <taxon>Aquibacillus</taxon>
    </lineage>
</organism>
<dbReference type="InterPro" id="IPR038765">
    <property type="entry name" value="Papain-like_cys_pep_sf"/>
</dbReference>
<evidence type="ECO:0000259" key="9">
    <source>
        <dbReference type="PROSITE" id="PS51935"/>
    </source>
</evidence>
<dbReference type="InterPro" id="IPR018392">
    <property type="entry name" value="LysM"/>
</dbReference>
<evidence type="ECO:0000256" key="4">
    <source>
        <dbReference type="ARBA" id="ARBA00022737"/>
    </source>
</evidence>